<keyword evidence="9" id="KW-1194">Viral DNA replication</keyword>
<feature type="compositionally biased region" description="Basic and acidic residues" evidence="12">
    <location>
        <begin position="135"/>
        <end position="144"/>
    </location>
</feature>
<dbReference type="GO" id="GO:0045004">
    <property type="term" value="P:DNA replication proofreading"/>
    <property type="evidence" value="ECO:0007669"/>
    <property type="project" value="TreeGrafter"/>
</dbReference>
<dbReference type="PANTHER" id="PTHR10322">
    <property type="entry name" value="DNA POLYMERASE CATALYTIC SUBUNIT"/>
    <property type="match status" value="1"/>
</dbReference>
<organism evidence="14 15">
    <name type="scientific">Pandoravirus japonicus</name>
    <dbReference type="NCBI Taxonomy" id="2823154"/>
    <lineage>
        <taxon>Viruses</taxon>
        <taxon>Pandoravirus</taxon>
    </lineage>
</organism>
<dbReference type="GO" id="GO:0039693">
    <property type="term" value="P:viral DNA genome replication"/>
    <property type="evidence" value="ECO:0007669"/>
    <property type="project" value="UniProtKB-KW"/>
</dbReference>
<dbReference type="Gene3D" id="1.10.287.690">
    <property type="entry name" value="Helix hairpin bin"/>
    <property type="match status" value="1"/>
</dbReference>
<accession>A0A811BNE2</accession>
<comment type="similarity">
    <text evidence="1">Belongs to the DNA polymerase type-B family.</text>
</comment>
<dbReference type="InterPro" id="IPR006133">
    <property type="entry name" value="DNA-dir_DNA_pol_B_exonuc"/>
</dbReference>
<dbReference type="InterPro" id="IPR023211">
    <property type="entry name" value="DNA_pol_palm_dom_sf"/>
</dbReference>
<evidence type="ECO:0000256" key="1">
    <source>
        <dbReference type="ARBA" id="ARBA00005755"/>
    </source>
</evidence>
<evidence type="ECO:0000256" key="9">
    <source>
        <dbReference type="ARBA" id="ARBA00023109"/>
    </source>
</evidence>
<reference evidence="14" key="1">
    <citation type="submission" date="2021-04" db="EMBL/GenBank/DDBJ databases">
        <title>Draft Genome Sequence of Pandoravirus japonicus, Isolated from the Sabaishi River of Niigata, Japan.</title>
        <authorList>
            <person name="Hosokawa N."/>
            <person name="Takahashi H."/>
            <person name="Aoki K."/>
            <person name="Takemura M."/>
        </authorList>
    </citation>
    <scope>NUCLEOTIDE SEQUENCE</scope>
</reference>
<dbReference type="Gene3D" id="3.90.1600.10">
    <property type="entry name" value="Palm domain of DNA polymerase"/>
    <property type="match status" value="3"/>
</dbReference>
<evidence type="ECO:0000256" key="3">
    <source>
        <dbReference type="ARBA" id="ARBA00015749"/>
    </source>
</evidence>
<keyword evidence="8" id="KW-0651">Protein splicing</keyword>
<feature type="region of interest" description="Disordered" evidence="12">
    <location>
        <begin position="119"/>
        <end position="144"/>
    </location>
</feature>
<feature type="domain" description="DOD-type homing endonuclease" evidence="13">
    <location>
        <begin position="1901"/>
        <end position="1986"/>
    </location>
</feature>
<evidence type="ECO:0000256" key="6">
    <source>
        <dbReference type="ARBA" id="ARBA00022813"/>
    </source>
</evidence>
<evidence type="ECO:0000259" key="13">
    <source>
        <dbReference type="PROSITE" id="PS50819"/>
    </source>
</evidence>
<evidence type="ECO:0000256" key="4">
    <source>
        <dbReference type="ARBA" id="ARBA00022679"/>
    </source>
</evidence>
<dbReference type="Gene3D" id="3.30.420.10">
    <property type="entry name" value="Ribonuclease H-like superfamily/Ribonuclease H"/>
    <property type="match status" value="1"/>
</dbReference>
<evidence type="ECO:0000256" key="7">
    <source>
        <dbReference type="ARBA" id="ARBA00022932"/>
    </source>
</evidence>
<keyword evidence="6" id="KW-0068">Autocatalytic cleavage</keyword>
<evidence type="ECO:0000313" key="15">
    <source>
        <dbReference type="Proteomes" id="UP001253637"/>
    </source>
</evidence>
<feature type="compositionally biased region" description="Low complexity" evidence="12">
    <location>
        <begin position="1815"/>
        <end position="1826"/>
    </location>
</feature>
<feature type="compositionally biased region" description="Low complexity" evidence="12">
    <location>
        <begin position="1"/>
        <end position="22"/>
    </location>
</feature>
<evidence type="ECO:0000256" key="10">
    <source>
        <dbReference type="ARBA" id="ARBA00023125"/>
    </source>
</evidence>
<evidence type="ECO:0000256" key="11">
    <source>
        <dbReference type="ARBA" id="ARBA00049244"/>
    </source>
</evidence>
<protein>
    <recommendedName>
        <fullName evidence="3">DNA polymerase</fullName>
        <ecNumber evidence="2">2.7.7.7</ecNumber>
    </recommendedName>
</protein>
<comment type="catalytic activity">
    <reaction evidence="11">
        <text>DNA(n) + a 2'-deoxyribonucleoside 5'-triphosphate = DNA(n+1) + diphosphate</text>
        <dbReference type="Rhea" id="RHEA:22508"/>
        <dbReference type="Rhea" id="RHEA-COMP:17339"/>
        <dbReference type="Rhea" id="RHEA-COMP:17340"/>
        <dbReference type="ChEBI" id="CHEBI:33019"/>
        <dbReference type="ChEBI" id="CHEBI:61560"/>
        <dbReference type="ChEBI" id="CHEBI:173112"/>
        <dbReference type="EC" id="2.7.7.7"/>
    </reaction>
</comment>
<dbReference type="Gene3D" id="1.10.132.60">
    <property type="entry name" value="DNA polymerase family B, C-terminal domain"/>
    <property type="match status" value="1"/>
</dbReference>
<dbReference type="Proteomes" id="UP001253637">
    <property type="component" value="Segment"/>
</dbReference>
<dbReference type="Pfam" id="PF00136">
    <property type="entry name" value="DNA_pol_B"/>
    <property type="match status" value="3"/>
</dbReference>
<dbReference type="InterPro" id="IPR006172">
    <property type="entry name" value="DNA-dir_DNA_pol_B"/>
</dbReference>
<keyword evidence="9" id="KW-0235">DNA replication</keyword>
<dbReference type="SUPFAM" id="SSF55608">
    <property type="entry name" value="Homing endonucleases"/>
    <property type="match status" value="1"/>
</dbReference>
<evidence type="ECO:0000256" key="2">
    <source>
        <dbReference type="ARBA" id="ARBA00012417"/>
    </source>
</evidence>
<dbReference type="Gene3D" id="2.170.16.10">
    <property type="entry name" value="Hedgehog/Intein (Hint) domain"/>
    <property type="match status" value="1"/>
</dbReference>
<feature type="region of interest" description="Disordered" evidence="12">
    <location>
        <begin position="2361"/>
        <end position="2388"/>
    </location>
</feature>
<evidence type="ECO:0000313" key="14">
    <source>
        <dbReference type="EMBL" id="BCU03564.1"/>
    </source>
</evidence>
<name>A0A811BNE2_9VIRU</name>
<dbReference type="InterPro" id="IPR043502">
    <property type="entry name" value="DNA/RNA_pol_sf"/>
</dbReference>
<keyword evidence="10" id="KW-0238">DNA-binding</keyword>
<dbReference type="SMART" id="SM00486">
    <property type="entry name" value="POLBc"/>
    <property type="match status" value="1"/>
</dbReference>
<dbReference type="PROSITE" id="PS50819">
    <property type="entry name" value="INTEIN_ENDONUCLEASE"/>
    <property type="match status" value="1"/>
</dbReference>
<sequence>METAMTSTTTPMGGPTTGATASERPRPPRDTAVGVPVVDLGARAKIMSGLFGVRETVTHVPAQLRVQLLDPLVRDANGSRDRRQIEDAAQPVAYYHHGEHRESRQFDGFLDDGTLVSAPGDAMAETDGDDDDGWHDEGERRERTPPADTLLLLNGVDGEGRTVCVSVKGMRYAIYVLCPATWGVEHMQALAATVEGYYGIRRGGVTYQQRALHHMLGWEPETNDLTRTKRHNYCVLGFGSARVMEWAANAIHGGGNGKLCSRVRLPLTERDMRSLQVYERRVDPVHKALERLGGLQPCSWFDVRRWRVPELYHTHAQIEVEVDARDIVPRPEIDVMAPVWKASWDVECYSRDGSFPRADHPRGCDHTICINTYFSQHRSDGRPPRVVQTSHHFGAVRVHRPVEAERDRVGDPKQRERWGVLEMDRTLADRSEATTTTATDRTADDARERSQREVYVMQCATELEAIEGWRDLIVLDVQPSVVEGYNTDAFDFGWLGVRAERCARYGVRSRLFEAGVLIGEHTPMRRKDLDSAAKGSNTLNFIPMPGRILVDMYHIVKAEKRLESYTLDDVCRAIFPKDESLRKIDVPPEEIFEHYASGDLDRRAVVVEYCARDCRLPLALEEHLMTLTGIVEMARITRTPLPLMLISGQQVKTWSQIVYEAHTMGYVVNAPENRDGDGGTRDWLRGVYGAGDHGGVGDAWLPGVIAMASIRAGGGNADGHAVPAAGGKVTGAAAAGDAEGYVGATVLQPRAGYYDVPIVTLDYQSLYPSIMEANNLCPSTRVTSRTVHAQLARHCREVREPVSEVLRADGAGQDDDSALNRVFASRRDWLPGQFAVDTDRPGMPRTVAYREVSPAPSRTHVFVQHVQGVVPRILTALKNQRKRVRADQKAYEKGTALWGVYENRQLGIKITANCFPADDHEILTETGFMNYAAVVEHFKHHARLSVACYVDGQLQYHDIAESNVVASTGDHRLVQFEAGSSTGKRATTNGVSLCCTDNHRIYARVGPTWGNRIWRRKGTESQESAAPPFTIQSAGDILDAGTRDPSTAVQFTAACSRGVAVDGDDLPFAEALGLHTEDQVDAFVELYGYWLGDGWLDVSCQAIAFSPVKTADSAYLAALFARLPLPMLTEDTRGPGAIGAFITSEPSEVRRRARYSAWAKPHRHYIYTPSWWRYFAEQYGHKYSGSALEHVIQGALRSGADLPARRPEAKSSAGKARVLTTLSPVRDNRLSAVCVAKRNRINDGVAERICYSDHCASAGVWQPLTTAFPRKSLKGCDRTTYGGKCRKCISTRAYQNRIARRTQLAARYDAMFAANTGKRQTALGAEEVRSAKWMWSWVWRRLHPDRLRLLLRGLRMADGDMAGGDRGGGAIYTSSRRFAEEVVRVAMHAGYTAMIQPRCAAGDVASLNQKGVPIVATAQGWVVNYSDFTREAQPKITVATQMSSAPYHGTVWCVNVPVEPHLIVVRRIVQRYGVSVPSRAVVVGNSGNGGHDHRLALIIARSASICAAASLYPSHDLTQTVFVCVCVCVCVCLHVCVWRGDVGAVYGFLGAVKRGRMPCVEVSESVTCIGRDMINATKAYVETHLPRYVGGLLDDPALVAAAAERQRAKERLDASFASAGLGAVAVTDVAVAEPARPAKDDRSEREKNRDALLDALTTASVKPGDITGATVVYGDSVGADTPLLLRFEGKYVDYVRADQVAETLAAGDGVAAAQLWSAYQGDKEAFCPRRPIEVWTERGWTVVNRVIRHRAGKKMFRVLTHTGCVDVTEDHSLLNANAEKVKPTEISIGSALLHADLPAHECAAVSLKRRAIRPADTTDPAASADSNGDDATDDANDTAHAWAMGMFFAEGSCNEYLRGDAQQYCWRIANKDMVLVRMTLDGLKGRYPDVDFSIIGPYADGMAYVVANGPAKMGLVANYRAAFYDPVHALKRVPTEILNANVEIKRAFIRGYFAGDGNKTDCGSRCDGRGKIGMAGIYYLLSACGYLGSINTCGGPERDTYRINFCDAAAPKRTQREPPDNIKKIIPLDAKAFDGAYVYDLETANHHFAAGIGRLVVHNTDSVMIHFHGVPKTREGVEVALQLGVAASDYITTKFPDQIILDTEKAYWPYVLFRKKRYVGRMWTLDGKPPYIDAKGVEVKRRDNWAGMRKTYKACLEAMMERMDINAVKDIVLRLVCDLKGDRVSLDDYKISKSLKRDYSKCKSPPPHVVVRDKIAQRNPGSEPLAGNRVYFVITIDERLKKKSARAEDPAYVAAHPRLARIDRLYYLESLANPFGALLEPCFENPQQLFADAAVFIANQQRGQAPITQWMGGKRAAAAPTCEADVEAAEARERAQIAARVKRRCTDQTYVPAAVLKQQKTEARKAARKAPPPKTGPLTAFVKKRPAA</sequence>
<keyword evidence="4" id="KW-0808">Transferase</keyword>
<proteinExistence type="inferred from homology"/>
<dbReference type="GO" id="GO:0003677">
    <property type="term" value="F:DNA binding"/>
    <property type="evidence" value="ECO:0007669"/>
    <property type="project" value="UniProtKB-KW"/>
</dbReference>
<dbReference type="PROSITE" id="PS50818">
    <property type="entry name" value="INTEIN_C_TER"/>
    <property type="match status" value="1"/>
</dbReference>
<dbReference type="GO" id="GO:0000166">
    <property type="term" value="F:nucleotide binding"/>
    <property type="evidence" value="ECO:0007669"/>
    <property type="project" value="InterPro"/>
</dbReference>
<dbReference type="SUPFAM" id="SSF56672">
    <property type="entry name" value="DNA/RNA polymerases"/>
    <property type="match status" value="2"/>
</dbReference>
<dbReference type="InterPro" id="IPR004042">
    <property type="entry name" value="Intein_endonuc_central"/>
</dbReference>
<dbReference type="InterPro" id="IPR036844">
    <property type="entry name" value="Hint_dom_sf"/>
</dbReference>
<dbReference type="InterPro" id="IPR027434">
    <property type="entry name" value="Homing_endonucl"/>
</dbReference>
<dbReference type="PANTHER" id="PTHR10322:SF23">
    <property type="entry name" value="DNA POLYMERASE DELTA CATALYTIC SUBUNIT"/>
    <property type="match status" value="1"/>
</dbReference>
<evidence type="ECO:0000256" key="8">
    <source>
        <dbReference type="ARBA" id="ARBA00023000"/>
    </source>
</evidence>
<evidence type="ECO:0000256" key="12">
    <source>
        <dbReference type="SAM" id="MobiDB-lite"/>
    </source>
</evidence>
<dbReference type="EMBL" id="LC625835">
    <property type="protein sequence ID" value="BCU03564.1"/>
    <property type="molecule type" value="Genomic_DNA"/>
</dbReference>
<keyword evidence="5" id="KW-0548">Nucleotidyltransferase</keyword>
<dbReference type="EC" id="2.7.7.7" evidence="2"/>
<dbReference type="InterPro" id="IPR036397">
    <property type="entry name" value="RNaseH_sf"/>
</dbReference>
<dbReference type="GO" id="GO:0008296">
    <property type="term" value="F:3'-5'-DNA exonuclease activity"/>
    <property type="evidence" value="ECO:0007669"/>
    <property type="project" value="TreeGrafter"/>
</dbReference>
<feature type="compositionally biased region" description="Acidic residues" evidence="12">
    <location>
        <begin position="124"/>
        <end position="134"/>
    </location>
</feature>
<dbReference type="GO" id="GO:0006287">
    <property type="term" value="P:base-excision repair, gap-filling"/>
    <property type="evidence" value="ECO:0007669"/>
    <property type="project" value="TreeGrafter"/>
</dbReference>
<dbReference type="GO" id="GO:0004519">
    <property type="term" value="F:endonuclease activity"/>
    <property type="evidence" value="ECO:0007669"/>
    <property type="project" value="InterPro"/>
</dbReference>
<feature type="region of interest" description="Disordered" evidence="12">
    <location>
        <begin position="1"/>
        <end position="33"/>
    </location>
</feature>
<dbReference type="SUPFAM" id="SSF53098">
    <property type="entry name" value="Ribonuclease H-like"/>
    <property type="match status" value="1"/>
</dbReference>
<dbReference type="InterPro" id="IPR050240">
    <property type="entry name" value="DNA_pol_type-B"/>
</dbReference>
<dbReference type="GO" id="GO:0003887">
    <property type="term" value="F:DNA-directed DNA polymerase activity"/>
    <property type="evidence" value="ECO:0007669"/>
    <property type="project" value="UniProtKB-KW"/>
</dbReference>
<evidence type="ECO:0000256" key="5">
    <source>
        <dbReference type="ARBA" id="ARBA00022695"/>
    </source>
</evidence>
<dbReference type="InterPro" id="IPR006134">
    <property type="entry name" value="DNA-dir_DNA_pol_B_multi_dom"/>
</dbReference>
<dbReference type="SUPFAM" id="SSF51294">
    <property type="entry name" value="Hedgehog/intein (Hint) domain"/>
    <property type="match status" value="1"/>
</dbReference>
<dbReference type="Gene3D" id="3.10.28.10">
    <property type="entry name" value="Homing endonucleases"/>
    <property type="match status" value="1"/>
</dbReference>
<dbReference type="InterPro" id="IPR042087">
    <property type="entry name" value="DNA_pol_B_thumb"/>
</dbReference>
<feature type="region of interest" description="Disordered" evidence="12">
    <location>
        <begin position="1815"/>
        <end position="1834"/>
    </location>
</feature>
<dbReference type="GO" id="GO:0006297">
    <property type="term" value="P:nucleotide-excision repair, DNA gap filling"/>
    <property type="evidence" value="ECO:0007669"/>
    <property type="project" value="TreeGrafter"/>
</dbReference>
<dbReference type="InterPro" id="IPR030934">
    <property type="entry name" value="Intein_C"/>
</dbReference>
<dbReference type="Pfam" id="PF03104">
    <property type="entry name" value="DNA_pol_B_exo1"/>
    <property type="match status" value="1"/>
</dbReference>
<dbReference type="InterPro" id="IPR012337">
    <property type="entry name" value="RNaseH-like_sf"/>
</dbReference>
<keyword evidence="7" id="KW-0239">DNA-directed DNA polymerase</keyword>